<name>A0A382BCB3_9ZZZZ</name>
<dbReference type="AlphaFoldDB" id="A0A382BCB3"/>
<gene>
    <name evidence="1" type="ORF">METZ01_LOCUS164334</name>
</gene>
<organism evidence="1">
    <name type="scientific">marine metagenome</name>
    <dbReference type="NCBI Taxonomy" id="408172"/>
    <lineage>
        <taxon>unclassified sequences</taxon>
        <taxon>metagenomes</taxon>
        <taxon>ecological metagenomes</taxon>
    </lineage>
</organism>
<reference evidence="1" key="1">
    <citation type="submission" date="2018-05" db="EMBL/GenBank/DDBJ databases">
        <authorList>
            <person name="Lanie J.A."/>
            <person name="Ng W.-L."/>
            <person name="Kazmierczak K.M."/>
            <person name="Andrzejewski T.M."/>
            <person name="Davidsen T.M."/>
            <person name="Wayne K.J."/>
            <person name="Tettelin H."/>
            <person name="Glass J.I."/>
            <person name="Rusch D."/>
            <person name="Podicherti R."/>
            <person name="Tsui H.-C.T."/>
            <person name="Winkler M.E."/>
        </authorList>
    </citation>
    <scope>NUCLEOTIDE SEQUENCE</scope>
</reference>
<dbReference type="EMBL" id="UINC01029180">
    <property type="protein sequence ID" value="SVB11480.1"/>
    <property type="molecule type" value="Genomic_DNA"/>
</dbReference>
<protein>
    <submittedName>
        <fullName evidence="1">Uncharacterized protein</fullName>
    </submittedName>
</protein>
<evidence type="ECO:0000313" key="1">
    <source>
        <dbReference type="EMBL" id="SVB11480.1"/>
    </source>
</evidence>
<proteinExistence type="predicted"/>
<feature type="non-terminal residue" evidence="1">
    <location>
        <position position="45"/>
    </location>
</feature>
<sequence length="45" mass="5076">MVEQKKKPISSVWRIEDEQHFPTDLLGIKNTLTASAKATIENHLG</sequence>
<accession>A0A382BCB3</accession>